<evidence type="ECO:0000256" key="2">
    <source>
        <dbReference type="ARBA" id="ARBA00022723"/>
    </source>
</evidence>
<dbReference type="InterPro" id="IPR047115">
    <property type="entry name" value="ARSB"/>
</dbReference>
<dbReference type="Gene3D" id="3.40.720.10">
    <property type="entry name" value="Alkaline Phosphatase, subunit A"/>
    <property type="match status" value="1"/>
</dbReference>
<gene>
    <name evidence="9" type="ORF">FHS27_001953</name>
</gene>
<evidence type="ECO:0000256" key="3">
    <source>
        <dbReference type="ARBA" id="ARBA00022801"/>
    </source>
</evidence>
<dbReference type="GO" id="GO:0008484">
    <property type="term" value="F:sulfuric ester hydrolase activity"/>
    <property type="evidence" value="ECO:0007669"/>
    <property type="project" value="InterPro"/>
</dbReference>
<keyword evidence="2" id="KW-0479">Metal-binding</keyword>
<evidence type="ECO:0000313" key="10">
    <source>
        <dbReference type="Proteomes" id="UP000536179"/>
    </source>
</evidence>
<feature type="signal peptide" evidence="7">
    <location>
        <begin position="1"/>
        <end position="28"/>
    </location>
</feature>
<dbReference type="Pfam" id="PF00884">
    <property type="entry name" value="Sulfatase"/>
    <property type="match status" value="1"/>
</dbReference>
<keyword evidence="3" id="KW-0378">Hydrolase</keyword>
<dbReference type="Proteomes" id="UP000536179">
    <property type="component" value="Unassembled WGS sequence"/>
</dbReference>
<dbReference type="SUPFAM" id="SSF53649">
    <property type="entry name" value="Alkaline phosphatase-like"/>
    <property type="match status" value="1"/>
</dbReference>
<accession>A0A7W5DX39</accession>
<sequence length="472" mass="53027">MAAHSLLFRLFTLAIACMSMLSQNYIDAQTPNIVVIMADDLGWNSVGWHTSDVSTPNLDQLCRDGVEFDNFYVSPMCSPTRAGFMTGRYPIRFGLARAVIPPWRDYGLPITETTIANVLADAGYERRGIFGKWHLGHARKKWLPNNRGFTDFLGCYNGAIDYFTHEREGELDWHHNDHPAHQNGYATTLIGQAASQFIADSATQDVPFFCYIPFNAPHSPFQASDADLKRYPAIKDRKKRTYYAMISVMDDEVGRILQTIDDNGIRDDTVVWFFSDNGGVGGIRDSNRPLRGSKLTAYEGGVRAAACVRYPKQFPGGRKLTEQTMFIDVLPTVMNLAGADPQSLPNELDGVNLTALLSGDEDRLPPRDLFFYHGQQGESAEPIAVISGNWKLVVNGPRITGSITDSHRVELFHISTDPNETQNVTANHPEKVTELFEKLREFRSLQPTESIPPYKFGNQDFRAPPKWKIERD</sequence>
<feature type="chain" id="PRO_5031323458" evidence="7">
    <location>
        <begin position="29"/>
        <end position="472"/>
    </location>
</feature>
<comment type="similarity">
    <text evidence="1">Belongs to the sulfatase family.</text>
</comment>
<dbReference type="GO" id="GO:0046872">
    <property type="term" value="F:metal ion binding"/>
    <property type="evidence" value="ECO:0007669"/>
    <property type="project" value="UniProtKB-KW"/>
</dbReference>
<keyword evidence="7" id="KW-0732">Signal</keyword>
<dbReference type="PANTHER" id="PTHR10342:SF274">
    <property type="entry name" value="ARYLSULFATASE B"/>
    <property type="match status" value="1"/>
</dbReference>
<evidence type="ECO:0000259" key="8">
    <source>
        <dbReference type="Pfam" id="PF00884"/>
    </source>
</evidence>
<dbReference type="AlphaFoldDB" id="A0A7W5DX39"/>
<keyword evidence="4" id="KW-0106">Calcium</keyword>
<evidence type="ECO:0000256" key="4">
    <source>
        <dbReference type="ARBA" id="ARBA00022837"/>
    </source>
</evidence>
<evidence type="ECO:0000256" key="7">
    <source>
        <dbReference type="SAM" id="SignalP"/>
    </source>
</evidence>
<keyword evidence="10" id="KW-1185">Reference proteome</keyword>
<evidence type="ECO:0000256" key="6">
    <source>
        <dbReference type="SAM" id="MobiDB-lite"/>
    </source>
</evidence>
<feature type="domain" description="Sulfatase N-terminal" evidence="8">
    <location>
        <begin position="31"/>
        <end position="339"/>
    </location>
</feature>
<dbReference type="EMBL" id="JACHXU010000005">
    <property type="protein sequence ID" value="MBB3206145.1"/>
    <property type="molecule type" value="Genomic_DNA"/>
</dbReference>
<feature type="region of interest" description="Disordered" evidence="6">
    <location>
        <begin position="449"/>
        <end position="472"/>
    </location>
</feature>
<comment type="caution">
    <text evidence="9">The sequence shown here is derived from an EMBL/GenBank/DDBJ whole genome shotgun (WGS) entry which is preliminary data.</text>
</comment>
<dbReference type="PROSITE" id="PS00523">
    <property type="entry name" value="SULFATASE_1"/>
    <property type="match status" value="1"/>
</dbReference>
<dbReference type="RefSeq" id="WP_184304386.1">
    <property type="nucleotide sequence ID" value="NZ_JACHXU010000005.1"/>
</dbReference>
<name>A0A7W5DX39_9BACT</name>
<organism evidence="9 10">
    <name type="scientific">Aporhodopirellula rubra</name>
    <dbReference type="NCBI Taxonomy" id="980271"/>
    <lineage>
        <taxon>Bacteria</taxon>
        <taxon>Pseudomonadati</taxon>
        <taxon>Planctomycetota</taxon>
        <taxon>Planctomycetia</taxon>
        <taxon>Pirellulales</taxon>
        <taxon>Pirellulaceae</taxon>
        <taxon>Aporhodopirellula</taxon>
    </lineage>
</organism>
<keyword evidence="5" id="KW-0325">Glycoprotein</keyword>
<evidence type="ECO:0000256" key="1">
    <source>
        <dbReference type="ARBA" id="ARBA00008779"/>
    </source>
</evidence>
<reference evidence="9 10" key="1">
    <citation type="submission" date="2020-08" db="EMBL/GenBank/DDBJ databases">
        <title>Genomic Encyclopedia of Type Strains, Phase III (KMG-III): the genomes of soil and plant-associated and newly described type strains.</title>
        <authorList>
            <person name="Whitman W."/>
        </authorList>
    </citation>
    <scope>NUCLEOTIDE SEQUENCE [LARGE SCALE GENOMIC DNA]</scope>
    <source>
        <strain evidence="9 10">CECT 8075</strain>
    </source>
</reference>
<protein>
    <submittedName>
        <fullName evidence="9">Arylsulfatase A-like enzyme</fullName>
    </submittedName>
</protein>
<evidence type="ECO:0000313" key="9">
    <source>
        <dbReference type="EMBL" id="MBB3206145.1"/>
    </source>
</evidence>
<dbReference type="InterPro" id="IPR024607">
    <property type="entry name" value="Sulfatase_CS"/>
</dbReference>
<evidence type="ECO:0000256" key="5">
    <source>
        <dbReference type="ARBA" id="ARBA00023180"/>
    </source>
</evidence>
<dbReference type="InterPro" id="IPR017850">
    <property type="entry name" value="Alkaline_phosphatase_core_sf"/>
</dbReference>
<proteinExistence type="inferred from homology"/>
<dbReference type="PANTHER" id="PTHR10342">
    <property type="entry name" value="ARYLSULFATASE"/>
    <property type="match status" value="1"/>
</dbReference>
<dbReference type="Gene3D" id="3.30.1120.10">
    <property type="match status" value="1"/>
</dbReference>
<dbReference type="InterPro" id="IPR000917">
    <property type="entry name" value="Sulfatase_N"/>
</dbReference>